<dbReference type="PROSITE" id="PS50853">
    <property type="entry name" value="FN3"/>
    <property type="match status" value="1"/>
</dbReference>
<dbReference type="Proteomes" id="UP000886740">
    <property type="component" value="Unassembled WGS sequence"/>
</dbReference>
<evidence type="ECO:0000259" key="1">
    <source>
        <dbReference type="PROSITE" id="PS50853"/>
    </source>
</evidence>
<proteinExistence type="predicted"/>
<feature type="domain" description="Fibronectin type-III" evidence="1">
    <location>
        <begin position="35"/>
        <end position="134"/>
    </location>
</feature>
<organism evidence="2 3">
    <name type="scientific">Candidatus Parabacteroides intestinipullorum</name>
    <dbReference type="NCBI Taxonomy" id="2838723"/>
    <lineage>
        <taxon>Bacteria</taxon>
        <taxon>Pseudomonadati</taxon>
        <taxon>Bacteroidota</taxon>
        <taxon>Bacteroidia</taxon>
        <taxon>Bacteroidales</taxon>
        <taxon>Tannerellaceae</taxon>
        <taxon>Parabacteroides</taxon>
    </lineage>
</organism>
<protein>
    <recommendedName>
        <fullName evidence="1">Fibronectin type-III domain-containing protein</fullName>
    </recommendedName>
</protein>
<reference evidence="2" key="2">
    <citation type="submission" date="2021-04" db="EMBL/GenBank/DDBJ databases">
        <authorList>
            <person name="Gilroy R."/>
        </authorList>
    </citation>
    <scope>NUCLEOTIDE SEQUENCE</scope>
    <source>
        <strain evidence="2">ChiGjej6B6-14162</strain>
    </source>
</reference>
<dbReference type="EMBL" id="DXEL01000002">
    <property type="protein sequence ID" value="HIX73451.1"/>
    <property type="molecule type" value="Genomic_DNA"/>
</dbReference>
<dbReference type="AlphaFoldDB" id="A0A9D2BEP2"/>
<dbReference type="SUPFAM" id="SSF49265">
    <property type="entry name" value="Fibronectin type III"/>
    <property type="match status" value="1"/>
</dbReference>
<comment type="caution">
    <text evidence="2">The sequence shown here is derived from an EMBL/GenBank/DDBJ whole genome shotgun (WGS) entry which is preliminary data.</text>
</comment>
<dbReference type="InterPro" id="IPR036116">
    <property type="entry name" value="FN3_sf"/>
</dbReference>
<reference evidence="2" key="1">
    <citation type="journal article" date="2021" name="PeerJ">
        <title>Extensive microbial diversity within the chicken gut microbiome revealed by metagenomics and culture.</title>
        <authorList>
            <person name="Gilroy R."/>
            <person name="Ravi A."/>
            <person name="Getino M."/>
            <person name="Pursley I."/>
            <person name="Horton D.L."/>
            <person name="Alikhan N.F."/>
            <person name="Baker D."/>
            <person name="Gharbi K."/>
            <person name="Hall N."/>
            <person name="Watson M."/>
            <person name="Adriaenssens E.M."/>
            <person name="Foster-Nyarko E."/>
            <person name="Jarju S."/>
            <person name="Secka A."/>
            <person name="Antonio M."/>
            <person name="Oren A."/>
            <person name="Chaudhuri R.R."/>
            <person name="La Ragione R."/>
            <person name="Hildebrand F."/>
            <person name="Pallen M.J."/>
        </authorList>
    </citation>
    <scope>NUCLEOTIDE SEQUENCE</scope>
    <source>
        <strain evidence="2">ChiGjej6B6-14162</strain>
    </source>
</reference>
<accession>A0A9D2BEP2</accession>
<sequence>MNKIFMNIRKIGLGMALLGALCACEKDEEPIVFSAKLEVHEPLTVGRTFATLNGSVTLDGSATVKEVGFVYWEAGSPEEKTTVEGDTLALSEVTVQLEGLRMETEYEYQLFVGNGQSQKKSSVSRFSTTRTSVPLLSEVSYDTATGQLSALIKDDGIDGTGDYLEQKGFCWGTRVNPTISGNMIEVEESGLDMIATFPEALTETIYVRAFAQNNIGYLAYGPTLKITPGEEPVEPGDSTEVKWALGEIAVVDTLARTFQGTVATKGDAVVSAWGFCWNQAGNPTIEENRVETDSTLVANLTDLLDDQTYYVKAYLVANDSVIYSPELTFLSRSVVEIVEPTVGNVSLVDENTYTMSASVVNDGGSPVAKKGFCWSDTEIPTLENGGWVVADENFMATLQDYLMQGKTYSIRAFATNEAGMTGYSEVLTLTIKDQQTGLLPVLGQVTISDGDLFSCEILDEGASAINYKGFCWSKESAEPVWDSAWSVFTPTSFSSRIELSPGHYYLRAFAVNGDGISYSEPVEVTIDSEDEGYLPLLGEITPVEGMSDLYQCEVLDDRGMEISVRGYCWTNEPNILPTIWGERLEVDESFIFDATNLSSAGNYYVRAYVVTASGEIVYSTSTVIKR</sequence>
<dbReference type="InterPro" id="IPR003961">
    <property type="entry name" value="FN3_dom"/>
</dbReference>
<name>A0A9D2BEP2_9BACT</name>
<evidence type="ECO:0000313" key="2">
    <source>
        <dbReference type="EMBL" id="HIX73451.1"/>
    </source>
</evidence>
<evidence type="ECO:0000313" key="3">
    <source>
        <dbReference type="Proteomes" id="UP000886740"/>
    </source>
</evidence>
<gene>
    <name evidence="2" type="ORF">H9977_00095</name>
</gene>
<dbReference type="PROSITE" id="PS51257">
    <property type="entry name" value="PROKAR_LIPOPROTEIN"/>
    <property type="match status" value="1"/>
</dbReference>